<dbReference type="PANTHER" id="PTHR23308">
    <property type="entry name" value="NUCLEAR INHIBITOR OF PROTEIN PHOSPHATASE-1"/>
    <property type="match status" value="1"/>
</dbReference>
<name>N0DXX7_9MICO</name>
<dbReference type="Pfam" id="PF00498">
    <property type="entry name" value="FHA"/>
    <property type="match status" value="1"/>
</dbReference>
<dbReference type="InterPro" id="IPR000253">
    <property type="entry name" value="FHA_dom"/>
</dbReference>
<organism evidence="4 5">
    <name type="scientific">Phycicoccus elongatus Lp2</name>
    <dbReference type="NCBI Taxonomy" id="1193181"/>
    <lineage>
        <taxon>Bacteria</taxon>
        <taxon>Bacillati</taxon>
        <taxon>Actinomycetota</taxon>
        <taxon>Actinomycetes</taxon>
        <taxon>Micrococcales</taxon>
        <taxon>Intrasporangiaceae</taxon>
        <taxon>Phycicoccus</taxon>
    </lineage>
</organism>
<comment type="caution">
    <text evidence="4">The sequence shown here is derived from an EMBL/GenBank/DDBJ whole genome shotgun (WGS) entry which is preliminary data.</text>
</comment>
<protein>
    <submittedName>
        <fullName evidence="4">Putative membrane protein</fullName>
    </submittedName>
</protein>
<dbReference type="InterPro" id="IPR008984">
    <property type="entry name" value="SMAD_FHA_dom_sf"/>
</dbReference>
<reference evidence="4 5" key="1">
    <citation type="journal article" date="2013" name="ISME J.">
        <title>A metabolic model for members of the genus Tetrasphaera involved in enhanced biological phosphorus removal.</title>
        <authorList>
            <person name="Kristiansen R."/>
            <person name="Nguyen H.T.T."/>
            <person name="Saunders A.M."/>
            <person name="Nielsen J.L."/>
            <person name="Wimmer R."/>
            <person name="Le V.Q."/>
            <person name="McIlroy S.J."/>
            <person name="Petrovski S."/>
            <person name="Seviour R.J."/>
            <person name="Calteau A."/>
            <person name="Nielsen K.L."/>
            <person name="Nielsen P.H."/>
        </authorList>
    </citation>
    <scope>NUCLEOTIDE SEQUENCE [LARGE SCALE GENOMIC DNA]</scope>
    <source>
        <strain evidence="4 5">Lp2</strain>
    </source>
</reference>
<keyword evidence="2" id="KW-0472">Membrane</keyword>
<keyword evidence="2" id="KW-1133">Transmembrane helix</keyword>
<dbReference type="HOGENOM" id="CLU_131367_0_0_11"/>
<dbReference type="PROSITE" id="PS50006">
    <property type="entry name" value="FHA_DOMAIN"/>
    <property type="match status" value="1"/>
</dbReference>
<keyword evidence="5" id="KW-1185">Reference proteome</keyword>
<evidence type="ECO:0000256" key="1">
    <source>
        <dbReference type="ARBA" id="ARBA00022553"/>
    </source>
</evidence>
<dbReference type="eggNOG" id="COG1716">
    <property type="taxonomic scope" value="Bacteria"/>
</dbReference>
<dbReference type="STRING" id="1193181.BN10_1200005"/>
<keyword evidence="1" id="KW-0597">Phosphoprotein</keyword>
<evidence type="ECO:0000256" key="2">
    <source>
        <dbReference type="SAM" id="Phobius"/>
    </source>
</evidence>
<evidence type="ECO:0000259" key="3">
    <source>
        <dbReference type="PROSITE" id="PS50006"/>
    </source>
</evidence>
<accession>N0DXX7</accession>
<dbReference type="SMART" id="SM00240">
    <property type="entry name" value="FHA"/>
    <property type="match status" value="1"/>
</dbReference>
<proteinExistence type="predicted"/>
<gene>
    <name evidence="4" type="ORF">BN10_1200005</name>
</gene>
<dbReference type="InterPro" id="IPR050923">
    <property type="entry name" value="Cell_Proc_Reg/RNA_Proc"/>
</dbReference>
<evidence type="ECO:0000313" key="4">
    <source>
        <dbReference type="EMBL" id="CCH68852.1"/>
    </source>
</evidence>
<sequence>MSELTLTILRLGLLVALWLFVFAIVGVLRGDLYGTRVTQRVRRGTEPSGPIPGASPARPAALKAGMLSGRRGSHPRKLVVTEGPLSGTSLPLRSQGTLIGRSPECALVLDDDYASGRHARIFEQEGRWLVEDLGSTNGTFVDNRRITAPTPLELGTTLRIGRTVVELAR</sequence>
<dbReference type="RefSeq" id="WP_010851707.1">
    <property type="nucleotide sequence ID" value="NZ_HF570956.1"/>
</dbReference>
<dbReference type="EMBL" id="CAIZ01000025">
    <property type="protein sequence ID" value="CCH68852.1"/>
    <property type="molecule type" value="Genomic_DNA"/>
</dbReference>
<feature type="transmembrane region" description="Helical" evidence="2">
    <location>
        <begin position="6"/>
        <end position="28"/>
    </location>
</feature>
<feature type="domain" description="FHA" evidence="3">
    <location>
        <begin position="97"/>
        <end position="146"/>
    </location>
</feature>
<dbReference type="AlphaFoldDB" id="N0DXX7"/>
<dbReference type="Proteomes" id="UP000013167">
    <property type="component" value="Unassembled WGS sequence"/>
</dbReference>
<dbReference type="Gene3D" id="2.60.200.20">
    <property type="match status" value="1"/>
</dbReference>
<dbReference type="OrthoDB" id="277520at2"/>
<keyword evidence="2" id="KW-0812">Transmembrane</keyword>
<evidence type="ECO:0000313" key="5">
    <source>
        <dbReference type="Proteomes" id="UP000013167"/>
    </source>
</evidence>
<dbReference type="SUPFAM" id="SSF49879">
    <property type="entry name" value="SMAD/FHA domain"/>
    <property type="match status" value="1"/>
</dbReference>